<gene>
    <name evidence="6" type="ORF">SAMN05421819_2490</name>
</gene>
<comment type="catalytic activity">
    <reaction evidence="4">
        <text>O-phospho-L-tyrosyl-[protein] + H2O = L-tyrosyl-[protein] + phosphate</text>
        <dbReference type="Rhea" id="RHEA:10684"/>
        <dbReference type="Rhea" id="RHEA-COMP:10136"/>
        <dbReference type="Rhea" id="RHEA-COMP:20101"/>
        <dbReference type="ChEBI" id="CHEBI:15377"/>
        <dbReference type="ChEBI" id="CHEBI:43474"/>
        <dbReference type="ChEBI" id="CHEBI:46858"/>
        <dbReference type="ChEBI" id="CHEBI:61978"/>
        <dbReference type="EC" id="3.1.3.48"/>
    </reaction>
</comment>
<dbReference type="OrthoDB" id="9788539at2"/>
<evidence type="ECO:0000313" key="7">
    <source>
        <dbReference type="Proteomes" id="UP000236728"/>
    </source>
</evidence>
<dbReference type="PIRSF" id="PIRSF016557">
    <property type="entry name" value="Caps_synth_CpsB"/>
    <property type="match status" value="1"/>
</dbReference>
<sequence>MVDLHHHLLFGMDDGAKDLAVSLDMARVAVADGITHVVCTPHASGKYTFEPELIAERLAMLREALAAEELPLNLSTGCDFHMNYDNVEDALANPRKYTIRQTEYLLIELPDMAISRNLGESLYDLRQAGMTPILTHPERNPTLQRDPERLREWMQAGLLCQVTCQSVTGEMGRPAEKMAHQLLADRWVHFLATDAHDPIRRLPRMSTARAWVARKHGEEYAERLCLTNSMSVWEGQPLPEQDPPRNLFDDEDDDAPRPWWKKIFRR</sequence>
<evidence type="ECO:0000256" key="2">
    <source>
        <dbReference type="ARBA" id="ARBA00013064"/>
    </source>
</evidence>
<feature type="region of interest" description="Disordered" evidence="5">
    <location>
        <begin position="234"/>
        <end position="257"/>
    </location>
</feature>
<dbReference type="InterPro" id="IPR016195">
    <property type="entry name" value="Pol/histidinol_Pase-like"/>
</dbReference>
<dbReference type="GO" id="GO:0004725">
    <property type="term" value="F:protein tyrosine phosphatase activity"/>
    <property type="evidence" value="ECO:0007669"/>
    <property type="project" value="UniProtKB-EC"/>
</dbReference>
<protein>
    <recommendedName>
        <fullName evidence="2">protein-tyrosine-phosphatase</fullName>
        <ecNumber evidence="2">3.1.3.48</ecNumber>
    </recommendedName>
</protein>
<dbReference type="PANTHER" id="PTHR39181">
    <property type="entry name" value="TYROSINE-PROTEIN PHOSPHATASE YWQE"/>
    <property type="match status" value="1"/>
</dbReference>
<reference evidence="6 7" key="1">
    <citation type="submission" date="2016-10" db="EMBL/GenBank/DDBJ databases">
        <authorList>
            <person name="de Groot N.N."/>
        </authorList>
    </citation>
    <scope>NUCLEOTIDE SEQUENCE [LARGE SCALE GENOMIC DNA]</scope>
    <source>
        <strain evidence="6 7">DSM 22489</strain>
    </source>
</reference>
<evidence type="ECO:0000256" key="5">
    <source>
        <dbReference type="SAM" id="MobiDB-lite"/>
    </source>
</evidence>
<dbReference type="EMBL" id="FNVA01000004">
    <property type="protein sequence ID" value="SEG31984.1"/>
    <property type="molecule type" value="Genomic_DNA"/>
</dbReference>
<evidence type="ECO:0000313" key="6">
    <source>
        <dbReference type="EMBL" id="SEG31984.1"/>
    </source>
</evidence>
<evidence type="ECO:0000256" key="1">
    <source>
        <dbReference type="ARBA" id="ARBA00005750"/>
    </source>
</evidence>
<evidence type="ECO:0000256" key="4">
    <source>
        <dbReference type="ARBA" id="ARBA00051722"/>
    </source>
</evidence>
<evidence type="ECO:0000256" key="3">
    <source>
        <dbReference type="ARBA" id="ARBA00022801"/>
    </source>
</evidence>
<name>A0A1H5Z760_9BACT</name>
<organism evidence="6 7">
    <name type="scientific">Bryocella elongata</name>
    <dbReference type="NCBI Taxonomy" id="863522"/>
    <lineage>
        <taxon>Bacteria</taxon>
        <taxon>Pseudomonadati</taxon>
        <taxon>Acidobacteriota</taxon>
        <taxon>Terriglobia</taxon>
        <taxon>Terriglobales</taxon>
        <taxon>Acidobacteriaceae</taxon>
        <taxon>Bryocella</taxon>
    </lineage>
</organism>
<keyword evidence="7" id="KW-1185">Reference proteome</keyword>
<dbReference type="Pfam" id="PF19567">
    <property type="entry name" value="CpsB_CapC"/>
    <property type="match status" value="1"/>
</dbReference>
<proteinExistence type="inferred from homology"/>
<dbReference type="InterPro" id="IPR016667">
    <property type="entry name" value="Caps_polysacc_synth_CpsB/CapC"/>
</dbReference>
<dbReference type="Gene3D" id="3.20.20.140">
    <property type="entry name" value="Metal-dependent hydrolases"/>
    <property type="match status" value="1"/>
</dbReference>
<comment type="similarity">
    <text evidence="1">Belongs to the metallo-dependent hydrolases superfamily. CpsB/CapC family.</text>
</comment>
<dbReference type="Proteomes" id="UP000236728">
    <property type="component" value="Unassembled WGS sequence"/>
</dbReference>
<dbReference type="EC" id="3.1.3.48" evidence="2"/>
<dbReference type="RefSeq" id="WP_103933394.1">
    <property type="nucleotide sequence ID" value="NZ_FNVA01000004.1"/>
</dbReference>
<dbReference type="GO" id="GO:0030145">
    <property type="term" value="F:manganese ion binding"/>
    <property type="evidence" value="ECO:0007669"/>
    <property type="project" value="InterPro"/>
</dbReference>
<keyword evidence="3" id="KW-0378">Hydrolase</keyword>
<dbReference type="SUPFAM" id="SSF89550">
    <property type="entry name" value="PHP domain-like"/>
    <property type="match status" value="1"/>
</dbReference>
<dbReference type="AlphaFoldDB" id="A0A1H5Z760"/>
<dbReference type="PANTHER" id="PTHR39181:SF1">
    <property type="entry name" value="TYROSINE-PROTEIN PHOSPHATASE YWQE"/>
    <property type="match status" value="1"/>
</dbReference>
<accession>A0A1H5Z760</accession>